<dbReference type="Ensembl" id="ENSENLT00000042400.1">
    <property type="protein sequence ID" value="ENSENLP00000041351.1"/>
    <property type="gene ID" value="ENSENLG00000017703.1"/>
</dbReference>
<dbReference type="InterPro" id="IPR024845">
    <property type="entry name" value="NHS-like"/>
</dbReference>
<dbReference type="Pfam" id="PF15273">
    <property type="entry name" value="NHS"/>
    <property type="match status" value="1"/>
</dbReference>
<reference evidence="1" key="3">
    <citation type="submission" date="2025-09" db="UniProtKB">
        <authorList>
            <consortium name="Ensembl"/>
        </authorList>
    </citation>
    <scope>IDENTIFICATION</scope>
</reference>
<dbReference type="PANTHER" id="PTHR23039">
    <property type="entry name" value="NANCE-HORAN SYNDROME PROTEIN"/>
    <property type="match status" value="1"/>
</dbReference>
<dbReference type="AlphaFoldDB" id="A0A665WBR2"/>
<name>A0A665WBR2_ECHNA</name>
<evidence type="ECO:0000313" key="1">
    <source>
        <dbReference type="Ensembl" id="ENSENLP00000041351.1"/>
    </source>
</evidence>
<evidence type="ECO:0000313" key="2">
    <source>
        <dbReference type="Proteomes" id="UP000472264"/>
    </source>
</evidence>
<dbReference type="Proteomes" id="UP000472264">
    <property type="component" value="Chromosome 2"/>
</dbReference>
<proteinExistence type="predicted"/>
<accession>A0A665WBR2</accession>
<dbReference type="OMA" id="ARPYCAN"/>
<sequence>SCSICFLFSHLCHLPPSPLFRSFDRQASFRKTFCNNDSLSRRPRKLSRRKTVTGIPGDVNRKAVLHCWSTRPAAALLLLHPPTQRTG</sequence>
<dbReference type="GO" id="GO:0030154">
    <property type="term" value="P:cell differentiation"/>
    <property type="evidence" value="ECO:0007669"/>
    <property type="project" value="TreeGrafter"/>
</dbReference>
<dbReference type="PANTHER" id="PTHR23039:SF3">
    <property type="entry name" value="NHS-LIKE PROTEIN 1"/>
    <property type="match status" value="1"/>
</dbReference>
<dbReference type="InParanoid" id="A0A665WBR2"/>
<reference evidence="1" key="2">
    <citation type="submission" date="2025-08" db="UniProtKB">
        <authorList>
            <consortium name="Ensembl"/>
        </authorList>
    </citation>
    <scope>IDENTIFICATION</scope>
</reference>
<keyword evidence="2" id="KW-1185">Reference proteome</keyword>
<reference evidence="1" key="1">
    <citation type="submission" date="2021-04" db="EMBL/GenBank/DDBJ databases">
        <authorList>
            <consortium name="Wellcome Sanger Institute Data Sharing"/>
        </authorList>
    </citation>
    <scope>NUCLEOTIDE SEQUENCE [LARGE SCALE GENOMIC DNA]</scope>
</reference>
<organism evidence="1 2">
    <name type="scientific">Echeneis naucrates</name>
    <name type="common">Live sharksucker</name>
    <dbReference type="NCBI Taxonomy" id="173247"/>
    <lineage>
        <taxon>Eukaryota</taxon>
        <taxon>Metazoa</taxon>
        <taxon>Chordata</taxon>
        <taxon>Craniata</taxon>
        <taxon>Vertebrata</taxon>
        <taxon>Euteleostomi</taxon>
        <taxon>Actinopterygii</taxon>
        <taxon>Neopterygii</taxon>
        <taxon>Teleostei</taxon>
        <taxon>Neoteleostei</taxon>
        <taxon>Acanthomorphata</taxon>
        <taxon>Carangaria</taxon>
        <taxon>Carangiformes</taxon>
        <taxon>Echeneidae</taxon>
        <taxon>Echeneis</taxon>
    </lineage>
</organism>
<protein>
    <submittedName>
        <fullName evidence="1">Uncharacterized protein</fullName>
    </submittedName>
</protein>